<dbReference type="EMBL" id="NCXO01000001">
    <property type="protein sequence ID" value="OSC35950.1"/>
    <property type="molecule type" value="Genomic_DNA"/>
</dbReference>
<organism evidence="1 2">
    <name type="scientific">Mycolicibacillus koreensis</name>
    <dbReference type="NCBI Taxonomy" id="1069220"/>
    <lineage>
        <taxon>Bacteria</taxon>
        <taxon>Bacillati</taxon>
        <taxon>Actinomycetota</taxon>
        <taxon>Actinomycetes</taxon>
        <taxon>Mycobacteriales</taxon>
        <taxon>Mycobacteriaceae</taxon>
        <taxon>Mycolicibacillus</taxon>
    </lineage>
</organism>
<name>A0A7I7SAQ2_9MYCO</name>
<reference evidence="1 2" key="1">
    <citation type="submission" date="2017-04" db="EMBL/GenBank/DDBJ databases">
        <title>The new phylogeny of genus Mycobacterium.</title>
        <authorList>
            <person name="Tortoli E."/>
            <person name="Trovato A."/>
            <person name="Cirillo D.M."/>
        </authorList>
    </citation>
    <scope>NUCLEOTIDE SEQUENCE [LARGE SCALE GENOMIC DNA]</scope>
    <source>
        <strain evidence="1 2">KCTC 19819</strain>
    </source>
</reference>
<keyword evidence="2" id="KW-1185">Reference proteome</keyword>
<protein>
    <submittedName>
        <fullName evidence="1">Uncharacterized protein</fullName>
    </submittedName>
</protein>
<dbReference type="Pfam" id="PF10756">
    <property type="entry name" value="bPH_6"/>
    <property type="match status" value="1"/>
</dbReference>
<dbReference type="OrthoDB" id="5191452at2"/>
<comment type="caution">
    <text evidence="1">The sequence shown here is derived from an EMBL/GenBank/DDBJ whole genome shotgun (WGS) entry which is preliminary data.</text>
</comment>
<dbReference type="RefSeq" id="WP_085301710.1">
    <property type="nucleotide sequence ID" value="NZ_AP022594.1"/>
</dbReference>
<dbReference type="AlphaFoldDB" id="A0A7I7SAQ2"/>
<sequence length="157" mass="17179">MSPAEPAWDVEIRPHRVKYFVYIGAISIAAIHIAVSFLLTVGSSGVVFRVQDQIAIIGIGLILAAAVMLLGRPRLRVGPAGMSVRNVAGDRLVPWTQVQAVVFPANARWARIELPHDEYVPLMAIQAIDDDRAVDAMDTVRDLVARYRRDPDAPSAD</sequence>
<accession>A0A7I7SAQ2</accession>
<evidence type="ECO:0000313" key="2">
    <source>
        <dbReference type="Proteomes" id="UP000193577"/>
    </source>
</evidence>
<proteinExistence type="predicted"/>
<dbReference type="InterPro" id="IPR019692">
    <property type="entry name" value="CFP-6_PH"/>
</dbReference>
<evidence type="ECO:0000313" key="1">
    <source>
        <dbReference type="EMBL" id="OSC35950.1"/>
    </source>
</evidence>
<dbReference type="Proteomes" id="UP000193577">
    <property type="component" value="Unassembled WGS sequence"/>
</dbReference>
<gene>
    <name evidence="1" type="ORF">B8W67_00115</name>
</gene>